<evidence type="ECO:0000256" key="1">
    <source>
        <dbReference type="ARBA" id="ARBA00022630"/>
    </source>
</evidence>
<dbReference type="Gene3D" id="3.50.50.60">
    <property type="entry name" value="FAD/NAD(P)-binding domain"/>
    <property type="match status" value="1"/>
</dbReference>
<feature type="compositionally biased region" description="Basic and acidic residues" evidence="3">
    <location>
        <begin position="325"/>
        <end position="342"/>
    </location>
</feature>
<feature type="region of interest" description="Disordered" evidence="3">
    <location>
        <begin position="310"/>
        <end position="405"/>
    </location>
</feature>
<keyword evidence="1" id="KW-0285">Flavoprotein</keyword>
<protein>
    <recommendedName>
        <fullName evidence="4">FAD-dependent oxidoreductase 2 FAD-binding domain-containing protein</fullName>
    </recommendedName>
</protein>
<evidence type="ECO:0000256" key="3">
    <source>
        <dbReference type="SAM" id="MobiDB-lite"/>
    </source>
</evidence>
<feature type="non-terminal residue" evidence="5">
    <location>
        <position position="405"/>
    </location>
</feature>
<comment type="caution">
    <text evidence="5">The sequence shown here is derived from an EMBL/GenBank/DDBJ whole genome shotgun (WGS) entry which is preliminary data.</text>
</comment>
<evidence type="ECO:0000256" key="2">
    <source>
        <dbReference type="ARBA" id="ARBA00023002"/>
    </source>
</evidence>
<dbReference type="InterPro" id="IPR003953">
    <property type="entry name" value="FAD-dep_OxRdtase_2_FAD-bd"/>
</dbReference>
<evidence type="ECO:0000313" key="5">
    <source>
        <dbReference type="EMBL" id="CAK0816718.1"/>
    </source>
</evidence>
<reference evidence="5" key="1">
    <citation type="submission" date="2023-10" db="EMBL/GenBank/DDBJ databases">
        <authorList>
            <person name="Chen Y."/>
            <person name="Shah S."/>
            <person name="Dougan E. K."/>
            <person name="Thang M."/>
            <person name="Chan C."/>
        </authorList>
    </citation>
    <scope>NUCLEOTIDE SEQUENCE [LARGE SCALE GENOMIC DNA]</scope>
</reference>
<dbReference type="PANTHER" id="PTHR43400">
    <property type="entry name" value="FUMARATE REDUCTASE"/>
    <property type="match status" value="1"/>
</dbReference>
<evidence type="ECO:0000259" key="4">
    <source>
        <dbReference type="Pfam" id="PF00890"/>
    </source>
</evidence>
<dbReference type="EMBL" id="CAUYUJ010006256">
    <property type="protein sequence ID" value="CAK0816718.1"/>
    <property type="molecule type" value="Genomic_DNA"/>
</dbReference>
<dbReference type="InterPro" id="IPR050315">
    <property type="entry name" value="FAD-oxidoreductase_2"/>
</dbReference>
<dbReference type="InterPro" id="IPR027477">
    <property type="entry name" value="Succ_DH/fumarate_Rdtase_cat_sf"/>
</dbReference>
<dbReference type="InterPro" id="IPR036188">
    <property type="entry name" value="FAD/NAD-bd_sf"/>
</dbReference>
<keyword evidence="2" id="KW-0560">Oxidoreductase</keyword>
<dbReference type="Proteomes" id="UP001189429">
    <property type="component" value="Unassembled WGS sequence"/>
</dbReference>
<dbReference type="SUPFAM" id="SSF51905">
    <property type="entry name" value="FAD/NAD(P)-binding domain"/>
    <property type="match status" value="1"/>
</dbReference>
<name>A0ABN9REE6_9DINO</name>
<dbReference type="PANTHER" id="PTHR43400:SF1">
    <property type="entry name" value="FUMARATE REDUCTASE"/>
    <property type="match status" value="1"/>
</dbReference>
<feature type="compositionally biased region" description="Basic residues" evidence="3">
    <location>
        <begin position="396"/>
        <end position="405"/>
    </location>
</feature>
<feature type="domain" description="FAD-dependent oxidoreductase 2 FAD-binding" evidence="4">
    <location>
        <begin position="2"/>
        <end position="275"/>
    </location>
</feature>
<dbReference type="SUPFAM" id="SSF56425">
    <property type="entry name" value="Succinate dehydrogenase/fumarate reductase flavoprotein, catalytic domain"/>
    <property type="match status" value="1"/>
</dbReference>
<sequence>GQVVLLDKSSFCGGNSTKATSGINGAETKTQKAKGIDDTITLFTNDTLKGGAKKPELVKVLCGNSGADVDWLVEKFNLDLSLVARLGGHSAPRTHRGAERFPGMTITYALIQMVEKVAERSDKARIITKAKVTKLLTANGGCVGCTYEKGGQSFSEMGPVILATGGFGADFTSNSLLAQYRPDLMHLPTTNGEHCTGDGIKMGEAIGAKSIDLEWVQVHPTGLVKPDDPDAKIKFLAAEALRGVGGLVLDAAGNRFANELGRRDYVTGEMWKNKPPFRLCLNKAASAEGRAACVALQALHWPRRHEVLRERRGARQGHGRPPLRAGEDAQRPLRGRQEDREGPPPCAARRWRRPGEWEGGGADRAPVRRRSSGGRSCSAMSPWASSTAPFEAGIHSRGRGRGCGY</sequence>
<organism evidence="5 6">
    <name type="scientific">Prorocentrum cordatum</name>
    <dbReference type="NCBI Taxonomy" id="2364126"/>
    <lineage>
        <taxon>Eukaryota</taxon>
        <taxon>Sar</taxon>
        <taxon>Alveolata</taxon>
        <taxon>Dinophyceae</taxon>
        <taxon>Prorocentrales</taxon>
        <taxon>Prorocentraceae</taxon>
        <taxon>Prorocentrum</taxon>
    </lineage>
</organism>
<keyword evidence="6" id="KW-1185">Reference proteome</keyword>
<gene>
    <name evidence="5" type="ORF">PCOR1329_LOCUS19566</name>
</gene>
<accession>A0ABN9REE6</accession>
<proteinExistence type="predicted"/>
<evidence type="ECO:0000313" key="6">
    <source>
        <dbReference type="Proteomes" id="UP001189429"/>
    </source>
</evidence>
<feature type="non-terminal residue" evidence="5">
    <location>
        <position position="1"/>
    </location>
</feature>
<dbReference type="Pfam" id="PF00890">
    <property type="entry name" value="FAD_binding_2"/>
    <property type="match status" value="1"/>
</dbReference>